<keyword evidence="5 9" id="KW-1133">Transmembrane helix</keyword>
<dbReference type="FunFam" id="1.10.3430.10:FF:000001">
    <property type="entry name" value="Ammonium transporter Rh type C"/>
    <property type="match status" value="1"/>
</dbReference>
<evidence type="ECO:0000256" key="1">
    <source>
        <dbReference type="ARBA" id="ARBA00004141"/>
    </source>
</evidence>
<organism evidence="11 12">
    <name type="scientific">Lymnaea stagnalis</name>
    <name type="common">Great pond snail</name>
    <name type="synonym">Helix stagnalis</name>
    <dbReference type="NCBI Taxonomy" id="6523"/>
    <lineage>
        <taxon>Eukaryota</taxon>
        <taxon>Metazoa</taxon>
        <taxon>Spiralia</taxon>
        <taxon>Lophotrochozoa</taxon>
        <taxon>Mollusca</taxon>
        <taxon>Gastropoda</taxon>
        <taxon>Heterobranchia</taxon>
        <taxon>Euthyneura</taxon>
        <taxon>Panpulmonata</taxon>
        <taxon>Hygrophila</taxon>
        <taxon>Lymnaeoidea</taxon>
        <taxon>Lymnaeidae</taxon>
        <taxon>Lymnaea</taxon>
    </lineage>
</organism>
<dbReference type="InterPro" id="IPR002229">
    <property type="entry name" value="RhesusRHD"/>
</dbReference>
<evidence type="ECO:0000256" key="6">
    <source>
        <dbReference type="ARBA" id="ARBA00023136"/>
    </source>
</evidence>
<dbReference type="EMBL" id="CAXITT010000447">
    <property type="protein sequence ID" value="CAL1541681.1"/>
    <property type="molecule type" value="Genomic_DNA"/>
</dbReference>
<keyword evidence="3" id="KW-0813">Transport</keyword>
<evidence type="ECO:0000256" key="9">
    <source>
        <dbReference type="SAM" id="Phobius"/>
    </source>
</evidence>
<gene>
    <name evidence="11" type="ORF">GSLYS_00015287001</name>
</gene>
<evidence type="ECO:0000256" key="7">
    <source>
        <dbReference type="ARBA" id="ARBA00023177"/>
    </source>
</evidence>
<feature type="transmembrane region" description="Helical" evidence="9">
    <location>
        <begin position="256"/>
        <end position="275"/>
    </location>
</feature>
<accession>A0AAV2I4T9</accession>
<evidence type="ECO:0000256" key="5">
    <source>
        <dbReference type="ARBA" id="ARBA00022989"/>
    </source>
</evidence>
<dbReference type="AlphaFoldDB" id="A0AAV2I4T9"/>
<dbReference type="InterPro" id="IPR024041">
    <property type="entry name" value="NH4_transpt_AmtB-like_dom"/>
</dbReference>
<dbReference type="InterPro" id="IPR029020">
    <property type="entry name" value="Ammonium/urea_transptr"/>
</dbReference>
<evidence type="ECO:0000256" key="8">
    <source>
        <dbReference type="ARBA" id="ARBA00023180"/>
    </source>
</evidence>
<feature type="transmembrane region" description="Helical" evidence="9">
    <location>
        <begin position="402"/>
        <end position="425"/>
    </location>
</feature>
<reference evidence="11 12" key="1">
    <citation type="submission" date="2024-04" db="EMBL/GenBank/DDBJ databases">
        <authorList>
            <consortium name="Genoscope - CEA"/>
            <person name="William W."/>
        </authorList>
    </citation>
    <scope>NUCLEOTIDE SEQUENCE [LARGE SCALE GENOMIC DNA]</scope>
</reference>
<evidence type="ECO:0000256" key="3">
    <source>
        <dbReference type="ARBA" id="ARBA00022448"/>
    </source>
</evidence>
<dbReference type="Gene3D" id="1.10.3430.10">
    <property type="entry name" value="Ammonium transporter AmtB like domains"/>
    <property type="match status" value="1"/>
</dbReference>
<feature type="transmembrane region" description="Helical" evidence="9">
    <location>
        <begin position="349"/>
        <end position="369"/>
    </location>
</feature>
<evidence type="ECO:0000313" key="12">
    <source>
        <dbReference type="Proteomes" id="UP001497497"/>
    </source>
</evidence>
<keyword evidence="4 9" id="KW-0812">Transmembrane</keyword>
<evidence type="ECO:0000256" key="4">
    <source>
        <dbReference type="ARBA" id="ARBA00022692"/>
    </source>
</evidence>
<dbReference type="Pfam" id="PF00909">
    <property type="entry name" value="Ammonium_transp"/>
    <property type="match status" value="1"/>
</dbReference>
<dbReference type="PANTHER" id="PTHR11730:SF60">
    <property type="entry name" value="RH50, ISOFORM D"/>
    <property type="match status" value="1"/>
</dbReference>
<dbReference type="SUPFAM" id="SSF111352">
    <property type="entry name" value="Ammonium transporter"/>
    <property type="match status" value="1"/>
</dbReference>
<keyword evidence="8" id="KW-0325">Glycoprotein</keyword>
<dbReference type="GO" id="GO:0097272">
    <property type="term" value="P:ammonium homeostasis"/>
    <property type="evidence" value="ECO:0007669"/>
    <property type="project" value="TreeGrafter"/>
</dbReference>
<proteinExistence type="inferred from homology"/>
<feature type="domain" description="Ammonium transporter AmtB-like" evidence="10">
    <location>
        <begin position="61"/>
        <end position="427"/>
    </location>
</feature>
<evidence type="ECO:0000313" key="11">
    <source>
        <dbReference type="EMBL" id="CAL1541681.1"/>
    </source>
</evidence>
<name>A0AAV2I4T9_LYMST</name>
<dbReference type="GO" id="GO:0008519">
    <property type="term" value="F:ammonium channel activity"/>
    <property type="evidence" value="ECO:0007669"/>
    <property type="project" value="InterPro"/>
</dbReference>
<dbReference type="Proteomes" id="UP001497497">
    <property type="component" value="Unassembled WGS sequence"/>
</dbReference>
<protein>
    <recommendedName>
        <fullName evidence="10">Ammonium transporter AmtB-like domain-containing protein</fullName>
    </recommendedName>
</protein>
<feature type="transmembrane region" description="Helical" evidence="9">
    <location>
        <begin position="308"/>
        <end position="328"/>
    </location>
</feature>
<comment type="subcellular location">
    <subcellularLocation>
        <location evidence="1">Membrane</location>
        <topology evidence="1">Multi-pass membrane protein</topology>
    </subcellularLocation>
</comment>
<evidence type="ECO:0000256" key="2">
    <source>
        <dbReference type="ARBA" id="ARBA00011036"/>
    </source>
</evidence>
<feature type="transmembrane region" description="Helical" evidence="9">
    <location>
        <begin position="187"/>
        <end position="205"/>
    </location>
</feature>
<keyword evidence="12" id="KW-1185">Reference proteome</keyword>
<comment type="similarity">
    <text evidence="2">Belongs to the ammonium transporter (TC 2.A.49) family. Rh subfamily.</text>
</comment>
<keyword evidence="7" id="KW-0924">Ammonia transport</keyword>
<feature type="transmembrane region" description="Helical" evidence="9">
    <location>
        <begin position="217"/>
        <end position="236"/>
    </location>
</feature>
<feature type="transmembrane region" description="Helical" evidence="9">
    <location>
        <begin position="91"/>
        <end position="113"/>
    </location>
</feature>
<dbReference type="PANTHER" id="PTHR11730">
    <property type="entry name" value="AMMONIUM TRANSPORTER"/>
    <property type="match status" value="1"/>
</dbReference>
<keyword evidence="6 9" id="KW-0472">Membrane</keyword>
<dbReference type="GO" id="GO:0005886">
    <property type="term" value="C:plasma membrane"/>
    <property type="evidence" value="ECO:0007669"/>
    <property type="project" value="InterPro"/>
</dbReference>
<feature type="transmembrane region" description="Helical" evidence="9">
    <location>
        <begin position="12"/>
        <end position="31"/>
    </location>
</feature>
<feature type="transmembrane region" description="Helical" evidence="9">
    <location>
        <begin position="66"/>
        <end position="84"/>
    </location>
</feature>
<sequence>MKMSISFKGIKFSTLLLLLQIAFIVIIGIFGDYQTNDHYPEIYGKLEGESGGHEGVPSSGVTYPNFMDVNGMIFVGFGFLMTFLKNYGFGAVGLNLMISAVCIQWAAIVRGFIHVDILGGEKFHISVFDMVTYDFATATVLISFGAVLGKASPIQLLVMGIFEVLLAQINEYIGIDLLHVRDIGESMFIHMFGAYFGLAVARVLYSKQVEESTKEGSVYHSDIFAMIGTVFLWIFWPSFNGGFADDQQQKDRAYLNTFFSLCACTAVTFAISSLVDKEGKLNMVHVQNSTLAGGVAVGASAQMPMHPFGAMIFGSAAGLISVLGYKFLTPLMRKYLKIHDTCGVHNLHGMPGLLAAIGAAILAAISGSWTEHDRLAIFPETFAENATVAGSLGRTPGQQGGYQFLAATITLGFAIVGGTFTGFILKLPIWNMPKEDNIFNDVDNWEVPEEGAPETNSSNHYKVTSSHIIESPMDFYAAGFGGGGGIEAVDSNLN</sequence>
<evidence type="ECO:0000259" key="10">
    <source>
        <dbReference type="Pfam" id="PF00909"/>
    </source>
</evidence>
<comment type="caution">
    <text evidence="11">The sequence shown here is derived from an EMBL/GenBank/DDBJ whole genome shotgun (WGS) entry which is preliminary data.</text>
</comment>
<dbReference type="PRINTS" id="PR00342">
    <property type="entry name" value="RHESUSRHD"/>
</dbReference>